<name>A0A9P6UV79_9FUNG</name>
<dbReference type="InterPro" id="IPR008913">
    <property type="entry name" value="Znf_CHY"/>
</dbReference>
<evidence type="ECO:0000313" key="14">
    <source>
        <dbReference type="EMBL" id="KAG0321097.1"/>
    </source>
</evidence>
<dbReference type="GO" id="GO:0042276">
    <property type="term" value="P:error-prone translesion synthesis"/>
    <property type="evidence" value="ECO:0007669"/>
    <property type="project" value="TreeGrafter"/>
</dbReference>
<evidence type="ECO:0000256" key="4">
    <source>
        <dbReference type="ARBA" id="ARBA00022705"/>
    </source>
</evidence>
<evidence type="ECO:0000259" key="13">
    <source>
        <dbReference type="PROSITE" id="PS51266"/>
    </source>
</evidence>
<keyword evidence="5" id="KW-0479">Metal-binding</keyword>
<evidence type="ECO:0000256" key="10">
    <source>
        <dbReference type="ARBA" id="ARBA00032930"/>
    </source>
</evidence>
<gene>
    <name evidence="14" type="primary">DPB2</name>
    <name evidence="14" type="ORF">BGZ99_004115</name>
</gene>
<dbReference type="PANTHER" id="PTHR12708">
    <property type="entry name" value="DNA POLYMERASE EPSILON SUBUNIT B"/>
    <property type="match status" value="1"/>
</dbReference>
<keyword evidence="14" id="KW-0808">Transferase</keyword>
<evidence type="ECO:0000256" key="9">
    <source>
        <dbReference type="ARBA" id="ARBA00023242"/>
    </source>
</evidence>
<feature type="compositionally biased region" description="Basic and acidic residues" evidence="12">
    <location>
        <begin position="86"/>
        <end position="100"/>
    </location>
</feature>
<dbReference type="EMBL" id="JAAAIP010000256">
    <property type="protein sequence ID" value="KAG0321097.1"/>
    <property type="molecule type" value="Genomic_DNA"/>
</dbReference>
<evidence type="ECO:0000313" key="15">
    <source>
        <dbReference type="Proteomes" id="UP000738325"/>
    </source>
</evidence>
<dbReference type="GO" id="GO:0006261">
    <property type="term" value="P:DNA-templated DNA replication"/>
    <property type="evidence" value="ECO:0007669"/>
    <property type="project" value="InterPro"/>
</dbReference>
<feature type="region of interest" description="Disordered" evidence="12">
    <location>
        <begin position="86"/>
        <end position="126"/>
    </location>
</feature>
<dbReference type="InterPro" id="IPR037274">
    <property type="entry name" value="Znf_CHY_sf"/>
</dbReference>
<dbReference type="PANTHER" id="PTHR12708:SF0">
    <property type="entry name" value="DNA POLYMERASE EPSILON SUBUNIT 2"/>
    <property type="match status" value="1"/>
</dbReference>
<evidence type="ECO:0000256" key="5">
    <source>
        <dbReference type="ARBA" id="ARBA00022723"/>
    </source>
</evidence>
<keyword evidence="6 11" id="KW-0863">Zinc-finger</keyword>
<proteinExistence type="inferred from homology"/>
<evidence type="ECO:0000256" key="7">
    <source>
        <dbReference type="ARBA" id="ARBA00022833"/>
    </source>
</evidence>
<keyword evidence="15" id="KW-1185">Reference proteome</keyword>
<dbReference type="Pfam" id="PF04042">
    <property type="entry name" value="DNA_pol_E_B"/>
    <property type="match status" value="1"/>
</dbReference>
<dbReference type="Gene3D" id="1.10.8.60">
    <property type="match status" value="1"/>
</dbReference>
<evidence type="ECO:0000256" key="6">
    <source>
        <dbReference type="ARBA" id="ARBA00022771"/>
    </source>
</evidence>
<keyword evidence="14" id="KW-0239">DNA-directed DNA polymerase</keyword>
<keyword evidence="9" id="KW-0539">Nucleus</keyword>
<dbReference type="GO" id="GO:0008622">
    <property type="term" value="C:epsilon DNA polymerase complex"/>
    <property type="evidence" value="ECO:0007669"/>
    <property type="project" value="InterPro"/>
</dbReference>
<keyword evidence="8" id="KW-0238">DNA-binding</keyword>
<evidence type="ECO:0000256" key="2">
    <source>
        <dbReference type="ARBA" id="ARBA00009560"/>
    </source>
</evidence>
<dbReference type="GO" id="GO:0003677">
    <property type="term" value="F:DNA binding"/>
    <property type="evidence" value="ECO:0007669"/>
    <property type="project" value="UniProtKB-KW"/>
</dbReference>
<accession>A0A9P6UV79</accession>
<dbReference type="Proteomes" id="UP000738325">
    <property type="component" value="Unassembled WGS sequence"/>
</dbReference>
<dbReference type="Pfam" id="PF05495">
    <property type="entry name" value="zf-CHY"/>
    <property type="match status" value="1"/>
</dbReference>
<feature type="compositionally biased region" description="Low complexity" evidence="12">
    <location>
        <begin position="101"/>
        <end position="114"/>
    </location>
</feature>
<dbReference type="PROSITE" id="PS51266">
    <property type="entry name" value="ZF_CHY"/>
    <property type="match status" value="1"/>
</dbReference>
<dbReference type="GO" id="GO:0008270">
    <property type="term" value="F:zinc ion binding"/>
    <property type="evidence" value="ECO:0007669"/>
    <property type="project" value="UniProtKB-KW"/>
</dbReference>
<dbReference type="AlphaFoldDB" id="A0A9P6UV79"/>
<dbReference type="SUPFAM" id="SSF161219">
    <property type="entry name" value="CHY zinc finger-like"/>
    <property type="match status" value="1"/>
</dbReference>
<dbReference type="InterPro" id="IPR007185">
    <property type="entry name" value="DNA_pol_a/d/e_bsu"/>
</dbReference>
<evidence type="ECO:0000256" key="3">
    <source>
        <dbReference type="ARBA" id="ARBA00016011"/>
    </source>
</evidence>
<evidence type="ECO:0000256" key="1">
    <source>
        <dbReference type="ARBA" id="ARBA00004123"/>
    </source>
</evidence>
<keyword evidence="14" id="KW-0548">Nucleotidyltransferase</keyword>
<feature type="domain" description="CHY-type" evidence="13">
    <location>
        <begin position="677"/>
        <end position="753"/>
    </location>
</feature>
<organism evidence="14 15">
    <name type="scientific">Dissophora globulifera</name>
    <dbReference type="NCBI Taxonomy" id="979702"/>
    <lineage>
        <taxon>Eukaryota</taxon>
        <taxon>Fungi</taxon>
        <taxon>Fungi incertae sedis</taxon>
        <taxon>Mucoromycota</taxon>
        <taxon>Mortierellomycotina</taxon>
        <taxon>Mortierellomycetes</taxon>
        <taxon>Mortierellales</taxon>
        <taxon>Mortierellaceae</taxon>
        <taxon>Dissophora</taxon>
    </lineage>
</organism>
<comment type="subcellular location">
    <subcellularLocation>
        <location evidence="1">Nucleus</location>
    </subcellularLocation>
</comment>
<keyword evidence="4" id="KW-0235">DNA replication</keyword>
<protein>
    <recommendedName>
        <fullName evidence="3">DNA polymerase epsilon subunit B</fullName>
    </recommendedName>
    <alternativeName>
        <fullName evidence="10">DNA polymerase II subunit 2</fullName>
    </alternativeName>
</protein>
<keyword evidence="7" id="KW-0862">Zinc</keyword>
<dbReference type="GO" id="GO:0003887">
    <property type="term" value="F:DNA-directed DNA polymerase activity"/>
    <property type="evidence" value="ECO:0007669"/>
    <property type="project" value="UniProtKB-KW"/>
</dbReference>
<comment type="similarity">
    <text evidence="2">Belongs to the DNA polymerase epsilon subunit B family.</text>
</comment>
<reference evidence="14" key="1">
    <citation type="journal article" date="2020" name="Fungal Divers.">
        <title>Resolving the Mortierellaceae phylogeny through synthesis of multi-gene phylogenetics and phylogenomics.</title>
        <authorList>
            <person name="Vandepol N."/>
            <person name="Liber J."/>
            <person name="Desiro A."/>
            <person name="Na H."/>
            <person name="Kennedy M."/>
            <person name="Barry K."/>
            <person name="Grigoriev I.V."/>
            <person name="Miller A.N."/>
            <person name="O'Donnell K."/>
            <person name="Stajich J.E."/>
            <person name="Bonito G."/>
        </authorList>
    </citation>
    <scope>NUCLEOTIDE SEQUENCE</scope>
    <source>
        <strain evidence="14">REB-010B</strain>
    </source>
</reference>
<evidence type="ECO:0000256" key="12">
    <source>
        <dbReference type="SAM" id="MobiDB-lite"/>
    </source>
</evidence>
<evidence type="ECO:0000256" key="11">
    <source>
        <dbReference type="PROSITE-ProRule" id="PRU00601"/>
    </source>
</evidence>
<evidence type="ECO:0000256" key="8">
    <source>
        <dbReference type="ARBA" id="ARBA00023125"/>
    </source>
</evidence>
<feature type="compositionally biased region" description="Polar residues" evidence="12">
    <location>
        <begin position="225"/>
        <end position="235"/>
    </location>
</feature>
<comment type="caution">
    <text evidence="14">The sequence shown here is derived from an EMBL/GenBank/DDBJ whole genome shotgun (WGS) entry which is preliminary data.</text>
</comment>
<sequence length="805" mass="91818">MSSAKATKMAVRRRIVRVFKKHQLTLQLDAMEYLEDTLEAQNVPSEDLDDTLENIASGYVAREGLNLVSRARLEIVLESMQKWTHHLNERPTRNTLDPHKSQSAASEEYSQSQRQRPDSRDLESINMDSVRYGIQEMEQGEPERRALDSQSDFYEDYPMDQNGYSNSNINEQEEEDDVDITELFHVIDAFSMPRWAWASDVKTFTRVDPSKSKLETEHGHGHHANGSTNGSTANMSNRVLGTAEEKTAMYRDRYQVLLQRLMRNENFAPPVFTGGMQQDRYLKLTPLKALKGRCGERFLMFGMLVVKGDGKFCLEDADDQVELVLSRSQNAAGLFTENCFVLVEGLFTDDNVIVVDTIGLPPPELREETKKVFGNIDFLGAPREMRSEEQLKVIAKEYEDISFVILSDLWLDQPKTFTTLRTIFEGYSNSTIPLAFIMCGSFKSQPFLFNGQESGQYREGFNTLAELIAEFPTMATFSYFVFVPGPNDPWGGSILPRPKIPDFYTAKMRSLVKRCVFTSNPCRIKYCDQEIVIFREDVLNRLLRNCIVPPCGDVVIQKQLVRTIIDGAHLCPLPLTTRQVSWAHDHALRIYPVPDTLILADKFEAYNFKYQGCHCMNPGSFPTSDYSWMVYYPASRRSDICRATPRIGASSSCPGMKKFEAQLRSASPHSSPPSTRQKPADIMCKHILNVQASIRAPCCKQWFDCAECHGEASDHPLRKTTEMVFGCKKCKKVFRKDMEHFEEEDEYCPHCDNKFIVEAKTPQMGLGIEGHDERMGQRFEKDLRLKEDNLKSVFDPNADISHVLG</sequence>
<feature type="region of interest" description="Disordered" evidence="12">
    <location>
        <begin position="212"/>
        <end position="235"/>
    </location>
</feature>
<dbReference type="OrthoDB" id="10254730at2759"/>
<dbReference type="InterPro" id="IPR016266">
    <property type="entry name" value="POLE2"/>
</dbReference>